<evidence type="ECO:0000256" key="1">
    <source>
        <dbReference type="SAM" id="Phobius"/>
    </source>
</evidence>
<protein>
    <submittedName>
        <fullName evidence="2">Uncharacterized protein</fullName>
    </submittedName>
</protein>
<keyword evidence="1" id="KW-0812">Transmembrane</keyword>
<dbReference type="AlphaFoldDB" id="A0A8D8YKU7"/>
<organism evidence="2">
    <name type="scientific">Cacopsylla melanoneura</name>
    <dbReference type="NCBI Taxonomy" id="428564"/>
    <lineage>
        <taxon>Eukaryota</taxon>
        <taxon>Metazoa</taxon>
        <taxon>Ecdysozoa</taxon>
        <taxon>Arthropoda</taxon>
        <taxon>Hexapoda</taxon>
        <taxon>Insecta</taxon>
        <taxon>Pterygota</taxon>
        <taxon>Neoptera</taxon>
        <taxon>Paraneoptera</taxon>
        <taxon>Hemiptera</taxon>
        <taxon>Sternorrhyncha</taxon>
        <taxon>Psylloidea</taxon>
        <taxon>Psyllidae</taxon>
        <taxon>Psyllinae</taxon>
        <taxon>Cacopsylla</taxon>
    </lineage>
</organism>
<reference evidence="2" key="1">
    <citation type="submission" date="2021-05" db="EMBL/GenBank/DDBJ databases">
        <authorList>
            <person name="Alioto T."/>
            <person name="Alioto T."/>
            <person name="Gomez Garrido J."/>
        </authorList>
    </citation>
    <scope>NUCLEOTIDE SEQUENCE</scope>
</reference>
<proteinExistence type="predicted"/>
<keyword evidence="1" id="KW-1133">Transmembrane helix</keyword>
<sequence>MYIMLYQTGLPPHRSGVWSRIPACPRSSSKLTLGSQLTGDDDVGVIRPLNNPSFNRDSLVIGWLAVLVVSCLNIGVKNVVKFVCLMNEDYGLICFCLLKILLLEHCV</sequence>
<accession>A0A8D8YKU7</accession>
<keyword evidence="1" id="KW-0472">Membrane</keyword>
<evidence type="ECO:0000313" key="2">
    <source>
        <dbReference type="EMBL" id="CAG6730712.1"/>
    </source>
</evidence>
<feature type="transmembrane region" description="Helical" evidence="1">
    <location>
        <begin position="58"/>
        <end position="76"/>
    </location>
</feature>
<name>A0A8D8YKU7_9HEMI</name>
<dbReference type="EMBL" id="HBUF01382167">
    <property type="protein sequence ID" value="CAG6730712.1"/>
    <property type="molecule type" value="Transcribed_RNA"/>
</dbReference>